<gene>
    <name evidence="2" type="ORF">JR347_05155</name>
</gene>
<dbReference type="PIRSF" id="PIRSF016660">
    <property type="entry name" value="YedI"/>
    <property type="match status" value="1"/>
</dbReference>
<keyword evidence="1" id="KW-0472">Membrane</keyword>
<dbReference type="GO" id="GO:0005886">
    <property type="term" value="C:plasma membrane"/>
    <property type="evidence" value="ECO:0007669"/>
    <property type="project" value="TreeGrafter"/>
</dbReference>
<dbReference type="KEGG" id="fuv:JR347_05155"/>
<evidence type="ECO:0000313" key="3">
    <source>
        <dbReference type="Proteomes" id="UP000662783"/>
    </source>
</evidence>
<reference evidence="2" key="1">
    <citation type="submission" date="2021-02" db="EMBL/GenBank/DDBJ databases">
        <title>Fulvivirga sp. S481 isolated from sea water.</title>
        <authorList>
            <person name="Bae S.S."/>
            <person name="Baek K."/>
        </authorList>
    </citation>
    <scope>NUCLEOTIDE SEQUENCE</scope>
    <source>
        <strain evidence="2">S481</strain>
    </source>
</reference>
<keyword evidence="1" id="KW-0812">Transmembrane</keyword>
<keyword evidence="1" id="KW-1133">Transmembrane helix</keyword>
<protein>
    <submittedName>
        <fullName evidence="2">DUF808 domain-containing protein</fullName>
    </submittedName>
</protein>
<evidence type="ECO:0000313" key="2">
    <source>
        <dbReference type="EMBL" id="QSE98468.1"/>
    </source>
</evidence>
<accession>A0A974WIN3</accession>
<organism evidence="2 3">
    <name type="scientific">Fulvivirga lutea</name>
    <dbReference type="NCBI Taxonomy" id="2810512"/>
    <lineage>
        <taxon>Bacteria</taxon>
        <taxon>Pseudomonadati</taxon>
        <taxon>Bacteroidota</taxon>
        <taxon>Cytophagia</taxon>
        <taxon>Cytophagales</taxon>
        <taxon>Fulvivirgaceae</taxon>
        <taxon>Fulvivirga</taxon>
    </lineage>
</organism>
<feature type="transmembrane region" description="Helical" evidence="1">
    <location>
        <begin position="264"/>
        <end position="281"/>
    </location>
</feature>
<dbReference type="AlphaFoldDB" id="A0A974WIN3"/>
<dbReference type="RefSeq" id="WP_205722982.1">
    <property type="nucleotide sequence ID" value="NZ_CP070608.1"/>
</dbReference>
<feature type="transmembrane region" description="Helical" evidence="1">
    <location>
        <begin position="165"/>
        <end position="189"/>
    </location>
</feature>
<evidence type="ECO:0000256" key="1">
    <source>
        <dbReference type="SAM" id="Phobius"/>
    </source>
</evidence>
<feature type="transmembrane region" description="Helical" evidence="1">
    <location>
        <begin position="69"/>
        <end position="99"/>
    </location>
</feature>
<dbReference type="Proteomes" id="UP000662783">
    <property type="component" value="Chromosome"/>
</dbReference>
<dbReference type="PANTHER" id="PTHR30503">
    <property type="entry name" value="INNER MEMBRANE PROTEIN YEDI"/>
    <property type="match status" value="1"/>
</dbReference>
<sequence length="292" mass="31680">MASKFFAVFDDIAVLMDDVATMSKYATQKTAGILADDLAVNAEKASGFSASRELIVLWRIAKGSLLNKIIILPAAFLLSAFLPGVIIPILLLGGLYLAYEGVEKVYTYLFHRESKEKKKQLLQNDEQAASYENEKVKSAIVVDFILSVEIIIIALSTVADQPLNIQIPVVTVVALLATVGVYGLVALIVRMDNLGLNLIASSENKSSFKAKLGRGLVKLLPWVVRSLTVLGTLAMILVGGGIYAHNVDFIHNLLRTWPTLLADFLVGLCLGALAVVVMKLYESIKKNFAKAT</sequence>
<name>A0A974WIN3_9BACT</name>
<feature type="transmembrane region" description="Helical" evidence="1">
    <location>
        <begin position="140"/>
        <end position="159"/>
    </location>
</feature>
<dbReference type="Pfam" id="PF05661">
    <property type="entry name" value="DUF808"/>
    <property type="match status" value="1"/>
</dbReference>
<feature type="transmembrane region" description="Helical" evidence="1">
    <location>
        <begin position="219"/>
        <end position="244"/>
    </location>
</feature>
<proteinExistence type="predicted"/>
<dbReference type="EMBL" id="CP070608">
    <property type="protein sequence ID" value="QSE98468.1"/>
    <property type="molecule type" value="Genomic_DNA"/>
</dbReference>
<keyword evidence="3" id="KW-1185">Reference proteome</keyword>
<dbReference type="InterPro" id="IPR008526">
    <property type="entry name" value="YedI"/>
</dbReference>
<dbReference type="PANTHER" id="PTHR30503:SF3">
    <property type="entry name" value="INNER MEMBRANE PROTEIN YEDI"/>
    <property type="match status" value="1"/>
</dbReference>